<evidence type="ECO:0000256" key="10">
    <source>
        <dbReference type="HAMAP-Rule" id="MF_00392"/>
    </source>
</evidence>
<sequence>MAEVSSGGGRPPTIFISAGEESGDLHGAALARALRTRFPDARLIGLGGSRMQAEGVSLLAGLRELAVMGLVEVLRHLPFFVDLRKRVFAALERERVDLVIPIDYPGFNLRLAKHAKASGIPVLYYIAPQVWAWHKSRVRDLARDADEVAVVLPFEEDFLRKGGVNARFVGHPLLDRADPPLSRDEWARSRGLDPARPVLALFPGSRAQEVGRHLELFSAAADRVVARNPLVQVVIGVPGGIDRAVYAGARWPLVESADGLLQYATAAVAKSGTTTLEAALALTPLIVVYRMNAASYAVARRLVKVPHIALANLIAEDRVAPEFIQDAATPDALADAVLPLLDEGSPERRRMIDGFANVRERLGGPGASARVAALAADLLAAKRSGR</sequence>
<keyword evidence="4 10" id="KW-0444">Lipid biosynthesis</keyword>
<dbReference type="HAMAP" id="MF_00392">
    <property type="entry name" value="LpxB"/>
    <property type="match status" value="1"/>
</dbReference>
<dbReference type="SUPFAM" id="SSF53756">
    <property type="entry name" value="UDP-Glycosyltransferase/glycogen phosphorylase"/>
    <property type="match status" value="1"/>
</dbReference>
<reference evidence="11 12" key="1">
    <citation type="submission" date="2020-08" db="EMBL/GenBank/DDBJ databases">
        <title>Genomic Encyclopedia of Type Strains, Phase IV (KMG-IV): sequencing the most valuable type-strain genomes for metagenomic binning, comparative biology and taxonomic classification.</title>
        <authorList>
            <person name="Goeker M."/>
        </authorList>
    </citation>
    <scope>NUCLEOTIDE SEQUENCE [LARGE SCALE GENOMIC DNA]</scope>
    <source>
        <strain evidence="11 12">DSM 29007</strain>
    </source>
</reference>
<evidence type="ECO:0000256" key="8">
    <source>
        <dbReference type="ARBA" id="ARBA00023098"/>
    </source>
</evidence>
<gene>
    <name evidence="10" type="primary">lpxB</name>
    <name evidence="11" type="ORF">HNQ61_004540</name>
</gene>
<dbReference type="RefSeq" id="WP_170036952.1">
    <property type="nucleotide sequence ID" value="NZ_JABDTL010000002.1"/>
</dbReference>
<evidence type="ECO:0000256" key="9">
    <source>
        <dbReference type="ARBA" id="ARBA00048975"/>
    </source>
</evidence>
<comment type="caution">
    <text evidence="11">The sequence shown here is derived from an EMBL/GenBank/DDBJ whole genome shotgun (WGS) entry which is preliminary data.</text>
</comment>
<evidence type="ECO:0000313" key="12">
    <source>
        <dbReference type="Proteomes" id="UP000582837"/>
    </source>
</evidence>
<dbReference type="Pfam" id="PF02684">
    <property type="entry name" value="LpxB"/>
    <property type="match status" value="1"/>
</dbReference>
<keyword evidence="7 10" id="KW-0808">Transferase</keyword>
<evidence type="ECO:0000256" key="5">
    <source>
        <dbReference type="ARBA" id="ARBA00022556"/>
    </source>
</evidence>
<comment type="similarity">
    <text evidence="10">Belongs to the LpxB family.</text>
</comment>
<evidence type="ECO:0000256" key="1">
    <source>
        <dbReference type="ARBA" id="ARBA00002056"/>
    </source>
</evidence>
<dbReference type="GO" id="GO:0016020">
    <property type="term" value="C:membrane"/>
    <property type="evidence" value="ECO:0007669"/>
    <property type="project" value="GOC"/>
</dbReference>
<dbReference type="GO" id="GO:0009245">
    <property type="term" value="P:lipid A biosynthetic process"/>
    <property type="evidence" value="ECO:0007669"/>
    <property type="project" value="UniProtKB-UniRule"/>
</dbReference>
<dbReference type="UniPathway" id="UPA00973"/>
<keyword evidence="12" id="KW-1185">Reference proteome</keyword>
<dbReference type="GO" id="GO:0005543">
    <property type="term" value="F:phospholipid binding"/>
    <property type="evidence" value="ECO:0007669"/>
    <property type="project" value="TreeGrafter"/>
</dbReference>
<organism evidence="11 12">
    <name type="scientific">Longimicrobium terrae</name>
    <dbReference type="NCBI Taxonomy" id="1639882"/>
    <lineage>
        <taxon>Bacteria</taxon>
        <taxon>Pseudomonadati</taxon>
        <taxon>Gemmatimonadota</taxon>
        <taxon>Longimicrobiia</taxon>
        <taxon>Longimicrobiales</taxon>
        <taxon>Longimicrobiaceae</taxon>
        <taxon>Longimicrobium</taxon>
    </lineage>
</organism>
<evidence type="ECO:0000256" key="3">
    <source>
        <dbReference type="ARBA" id="ARBA00020902"/>
    </source>
</evidence>
<comment type="function">
    <text evidence="1 10">Condensation of UDP-2,3-diacylglucosamine and 2,3-diacylglucosamine-1-phosphate to form lipid A disaccharide, a precursor of lipid A, a phosphorylated glycolipid that anchors the lipopolysaccharide to the outer membrane of the cell.</text>
</comment>
<evidence type="ECO:0000256" key="6">
    <source>
        <dbReference type="ARBA" id="ARBA00022676"/>
    </source>
</evidence>
<dbReference type="InterPro" id="IPR003835">
    <property type="entry name" value="Glyco_trans_19"/>
</dbReference>
<name>A0A841H4G3_9BACT</name>
<keyword evidence="8 10" id="KW-0443">Lipid metabolism</keyword>
<comment type="catalytic activity">
    <reaction evidence="9 10">
        <text>a lipid X + a UDP-2-N,3-O-bis[(3R)-3-hydroxyacyl]-alpha-D-glucosamine = a lipid A disaccharide + UDP + H(+)</text>
        <dbReference type="Rhea" id="RHEA:67828"/>
        <dbReference type="ChEBI" id="CHEBI:15378"/>
        <dbReference type="ChEBI" id="CHEBI:58223"/>
        <dbReference type="ChEBI" id="CHEBI:137748"/>
        <dbReference type="ChEBI" id="CHEBI:176338"/>
        <dbReference type="ChEBI" id="CHEBI:176343"/>
        <dbReference type="EC" id="2.4.1.182"/>
    </reaction>
</comment>
<comment type="pathway">
    <text evidence="10">Bacterial outer membrane biogenesis; LPS lipid A biosynthesis.</text>
</comment>
<dbReference type="PANTHER" id="PTHR30372">
    <property type="entry name" value="LIPID-A-DISACCHARIDE SYNTHASE"/>
    <property type="match status" value="1"/>
</dbReference>
<dbReference type="Proteomes" id="UP000582837">
    <property type="component" value="Unassembled WGS sequence"/>
</dbReference>
<dbReference type="NCBIfam" id="TIGR00215">
    <property type="entry name" value="lpxB"/>
    <property type="match status" value="1"/>
</dbReference>
<keyword evidence="6 10" id="KW-0328">Glycosyltransferase</keyword>
<dbReference type="AlphaFoldDB" id="A0A841H4G3"/>
<evidence type="ECO:0000256" key="2">
    <source>
        <dbReference type="ARBA" id="ARBA00012687"/>
    </source>
</evidence>
<dbReference type="EMBL" id="JACHIA010000019">
    <property type="protein sequence ID" value="MBB6072874.1"/>
    <property type="molecule type" value="Genomic_DNA"/>
</dbReference>
<dbReference type="EC" id="2.4.1.182" evidence="2 10"/>
<dbReference type="GO" id="GO:0008915">
    <property type="term" value="F:lipid-A-disaccharide synthase activity"/>
    <property type="evidence" value="ECO:0007669"/>
    <property type="project" value="UniProtKB-UniRule"/>
</dbReference>
<evidence type="ECO:0000313" key="11">
    <source>
        <dbReference type="EMBL" id="MBB6072874.1"/>
    </source>
</evidence>
<dbReference type="PANTHER" id="PTHR30372:SF4">
    <property type="entry name" value="LIPID-A-DISACCHARIDE SYNTHASE, MITOCHONDRIAL-RELATED"/>
    <property type="match status" value="1"/>
</dbReference>
<accession>A0A841H4G3</accession>
<evidence type="ECO:0000256" key="4">
    <source>
        <dbReference type="ARBA" id="ARBA00022516"/>
    </source>
</evidence>
<evidence type="ECO:0000256" key="7">
    <source>
        <dbReference type="ARBA" id="ARBA00022679"/>
    </source>
</evidence>
<keyword evidence="5 10" id="KW-0441">Lipid A biosynthesis</keyword>
<protein>
    <recommendedName>
        <fullName evidence="3 10">Lipid-A-disaccharide synthase</fullName>
        <ecNumber evidence="2 10">2.4.1.182</ecNumber>
    </recommendedName>
</protein>
<proteinExistence type="inferred from homology"/>